<reference evidence="2 3" key="1">
    <citation type="submission" date="2019-04" db="EMBL/GenBank/DDBJ databases">
        <authorList>
            <consortium name="Pathogen Informatics"/>
        </authorList>
    </citation>
    <scope>NUCLEOTIDE SEQUENCE [LARGE SCALE GENOMIC DNA]</scope>
    <source>
        <strain evidence="2 3">NCTC9185</strain>
    </source>
</reference>
<evidence type="ECO:0000256" key="1">
    <source>
        <dbReference type="SAM" id="MobiDB-lite"/>
    </source>
</evidence>
<dbReference type="AlphaFoldDB" id="A0A4U9CXW4"/>
<evidence type="ECO:0000313" key="3">
    <source>
        <dbReference type="Proteomes" id="UP000339249"/>
    </source>
</evidence>
<gene>
    <name evidence="2" type="ORF">NCTC9185_00416</name>
</gene>
<evidence type="ECO:0000313" key="2">
    <source>
        <dbReference type="EMBL" id="VTN08538.1"/>
    </source>
</evidence>
<sequence length="87" mass="9384">MLKSTLICWGLLSGAPLTQSRHRARMSKFHLHEAQAQLAIVASERLGRERKILLDFSSPCGAVGGVSADKAEDVPPGDLISAQSWLT</sequence>
<protein>
    <submittedName>
        <fullName evidence="2">Uncharacterized protein</fullName>
    </submittedName>
</protein>
<accession>A0A4U9CXW4</accession>
<feature type="region of interest" description="Disordered" evidence="1">
    <location>
        <begin position="67"/>
        <end position="87"/>
    </location>
</feature>
<dbReference type="EMBL" id="CABDVU010000001">
    <property type="protein sequence ID" value="VTN08538.1"/>
    <property type="molecule type" value="Genomic_DNA"/>
</dbReference>
<name>A0A4U9CXW4_RAOTE</name>
<organism evidence="2 3">
    <name type="scientific">Raoultella terrigena</name>
    <name type="common">Klebsiella terrigena</name>
    <dbReference type="NCBI Taxonomy" id="577"/>
    <lineage>
        <taxon>Bacteria</taxon>
        <taxon>Pseudomonadati</taxon>
        <taxon>Pseudomonadota</taxon>
        <taxon>Gammaproteobacteria</taxon>
        <taxon>Enterobacterales</taxon>
        <taxon>Enterobacteriaceae</taxon>
        <taxon>Klebsiella/Raoultella group</taxon>
        <taxon>Raoultella</taxon>
    </lineage>
</organism>
<proteinExistence type="predicted"/>
<dbReference type="Proteomes" id="UP000339249">
    <property type="component" value="Unassembled WGS sequence"/>
</dbReference>